<name>A0A6A5WT94_9PLEO</name>
<evidence type="ECO:0000313" key="2">
    <source>
        <dbReference type="Proteomes" id="UP000799779"/>
    </source>
</evidence>
<sequence length="149" mass="16875">MSDRPNAVEKLRQLFQNIFAILGSNERTNSEPIIVSFGITRGNKEDFSAIGVSALDTRCFTRSASQTLKSHTRPLLQTHPYNFQYRALGAKRTQKRSLFDSDALKIGRTHKIPLLTYLFFYSEAEDIELCCHTSSSIFALLESLSRLVV</sequence>
<dbReference type="EMBL" id="ML977572">
    <property type="protein sequence ID" value="KAF2003411.1"/>
    <property type="molecule type" value="Genomic_DNA"/>
</dbReference>
<evidence type="ECO:0000313" key="1">
    <source>
        <dbReference type="EMBL" id="KAF2003411.1"/>
    </source>
</evidence>
<reference evidence="1" key="1">
    <citation type="journal article" date="2020" name="Stud. Mycol.">
        <title>101 Dothideomycetes genomes: a test case for predicting lifestyles and emergence of pathogens.</title>
        <authorList>
            <person name="Haridas S."/>
            <person name="Albert R."/>
            <person name="Binder M."/>
            <person name="Bloem J."/>
            <person name="Labutti K."/>
            <person name="Salamov A."/>
            <person name="Andreopoulos B."/>
            <person name="Baker S."/>
            <person name="Barry K."/>
            <person name="Bills G."/>
            <person name="Bluhm B."/>
            <person name="Cannon C."/>
            <person name="Castanera R."/>
            <person name="Culley D."/>
            <person name="Daum C."/>
            <person name="Ezra D."/>
            <person name="Gonzalez J."/>
            <person name="Henrissat B."/>
            <person name="Kuo A."/>
            <person name="Liang C."/>
            <person name="Lipzen A."/>
            <person name="Lutzoni F."/>
            <person name="Magnuson J."/>
            <person name="Mondo S."/>
            <person name="Nolan M."/>
            <person name="Ohm R."/>
            <person name="Pangilinan J."/>
            <person name="Park H.-J."/>
            <person name="Ramirez L."/>
            <person name="Alfaro M."/>
            <person name="Sun H."/>
            <person name="Tritt A."/>
            <person name="Yoshinaga Y."/>
            <person name="Zwiers L.-H."/>
            <person name="Turgeon B."/>
            <person name="Goodwin S."/>
            <person name="Spatafora J."/>
            <person name="Crous P."/>
            <person name="Grigoriev I."/>
        </authorList>
    </citation>
    <scope>NUCLEOTIDE SEQUENCE</scope>
    <source>
        <strain evidence="1">CBS 123094</strain>
    </source>
</reference>
<keyword evidence="2" id="KW-1185">Reference proteome</keyword>
<dbReference type="OrthoDB" id="5953249at2759"/>
<accession>A0A6A5WT94</accession>
<dbReference type="AlphaFoldDB" id="A0A6A5WT94"/>
<protein>
    <submittedName>
        <fullName evidence="1">Uncharacterized protein</fullName>
    </submittedName>
</protein>
<proteinExistence type="predicted"/>
<organism evidence="1 2">
    <name type="scientific">Amniculicola lignicola CBS 123094</name>
    <dbReference type="NCBI Taxonomy" id="1392246"/>
    <lineage>
        <taxon>Eukaryota</taxon>
        <taxon>Fungi</taxon>
        <taxon>Dikarya</taxon>
        <taxon>Ascomycota</taxon>
        <taxon>Pezizomycotina</taxon>
        <taxon>Dothideomycetes</taxon>
        <taxon>Pleosporomycetidae</taxon>
        <taxon>Pleosporales</taxon>
        <taxon>Amniculicolaceae</taxon>
        <taxon>Amniculicola</taxon>
    </lineage>
</organism>
<dbReference type="Proteomes" id="UP000799779">
    <property type="component" value="Unassembled WGS sequence"/>
</dbReference>
<gene>
    <name evidence="1" type="ORF">P154DRAFT_573013</name>
</gene>